<dbReference type="VEuPathDB" id="AmoebaDB:ACA1_321400"/>
<dbReference type="InterPro" id="IPR036852">
    <property type="entry name" value="Peptidase_S8/S53_dom_sf"/>
</dbReference>
<evidence type="ECO:0000256" key="6">
    <source>
        <dbReference type="RuleBase" id="RU003355"/>
    </source>
</evidence>
<feature type="domain" description="Inhibitor I9" evidence="9">
    <location>
        <begin position="60"/>
        <end position="118"/>
    </location>
</feature>
<dbReference type="PRINTS" id="PR00723">
    <property type="entry name" value="SUBTILISIN"/>
</dbReference>
<keyword evidence="4 5" id="KW-0720">Serine protease</keyword>
<dbReference type="PANTHER" id="PTHR43806">
    <property type="entry name" value="PEPTIDASE S8"/>
    <property type="match status" value="1"/>
</dbReference>
<dbReference type="InterPro" id="IPR000209">
    <property type="entry name" value="Peptidase_S8/S53_dom"/>
</dbReference>
<dbReference type="GO" id="GO:0005615">
    <property type="term" value="C:extracellular space"/>
    <property type="evidence" value="ECO:0007669"/>
    <property type="project" value="TreeGrafter"/>
</dbReference>
<gene>
    <name evidence="10" type="primary">EMSP2</name>
</gene>
<dbReference type="EMBL" id="LC495377">
    <property type="protein sequence ID" value="BBN23849.1"/>
    <property type="molecule type" value="mRNA"/>
</dbReference>
<dbReference type="GO" id="GO:0006508">
    <property type="term" value="P:proteolysis"/>
    <property type="evidence" value="ECO:0007669"/>
    <property type="project" value="UniProtKB-KW"/>
</dbReference>
<proteinExistence type="evidence at transcript level"/>
<feature type="chain" id="PRO_5030807205" evidence="7">
    <location>
        <begin position="26"/>
        <end position="428"/>
    </location>
</feature>
<dbReference type="SUPFAM" id="SSF54897">
    <property type="entry name" value="Protease propeptides/inhibitors"/>
    <property type="match status" value="1"/>
</dbReference>
<evidence type="ECO:0000256" key="5">
    <source>
        <dbReference type="PROSITE-ProRule" id="PRU01240"/>
    </source>
</evidence>
<feature type="domain" description="Peptidase S8/S53" evidence="8">
    <location>
        <begin position="163"/>
        <end position="402"/>
    </location>
</feature>
<dbReference type="FunFam" id="3.40.50.200:FF:000014">
    <property type="entry name" value="Proteinase K"/>
    <property type="match status" value="1"/>
</dbReference>
<feature type="active site" description="Charge relay system" evidence="5">
    <location>
        <position position="198"/>
    </location>
</feature>
<evidence type="ECO:0000256" key="2">
    <source>
        <dbReference type="ARBA" id="ARBA00022670"/>
    </source>
</evidence>
<protein>
    <submittedName>
        <fullName evidence="10">Encystation-mediating serine proteinase</fullName>
    </submittedName>
</protein>
<keyword evidence="3 5" id="KW-0378">Hydrolase</keyword>
<dbReference type="InterPro" id="IPR010259">
    <property type="entry name" value="S8pro/Inhibitor_I9"/>
</dbReference>
<dbReference type="SUPFAM" id="SSF52743">
    <property type="entry name" value="Subtilisin-like"/>
    <property type="match status" value="1"/>
</dbReference>
<evidence type="ECO:0000313" key="10">
    <source>
        <dbReference type="EMBL" id="BBN23849.1"/>
    </source>
</evidence>
<evidence type="ECO:0000259" key="8">
    <source>
        <dbReference type="Pfam" id="PF00082"/>
    </source>
</evidence>
<dbReference type="InterPro" id="IPR034193">
    <property type="entry name" value="PCSK9_ProteinaseK-like"/>
</dbReference>
<dbReference type="InterPro" id="IPR023828">
    <property type="entry name" value="Peptidase_S8_Ser-AS"/>
</dbReference>
<dbReference type="Pfam" id="PF05922">
    <property type="entry name" value="Inhibitor_I9"/>
    <property type="match status" value="1"/>
</dbReference>
<evidence type="ECO:0000256" key="7">
    <source>
        <dbReference type="SAM" id="SignalP"/>
    </source>
</evidence>
<dbReference type="GO" id="GO:0004252">
    <property type="term" value="F:serine-type endopeptidase activity"/>
    <property type="evidence" value="ECO:0007669"/>
    <property type="project" value="UniProtKB-UniRule"/>
</dbReference>
<name>A0A7R6QDW4_ACACA</name>
<dbReference type="PANTHER" id="PTHR43806:SF11">
    <property type="entry name" value="CEREVISIN-RELATED"/>
    <property type="match status" value="1"/>
</dbReference>
<evidence type="ECO:0000256" key="1">
    <source>
        <dbReference type="ARBA" id="ARBA00011073"/>
    </source>
</evidence>
<dbReference type="PROSITE" id="PS00138">
    <property type="entry name" value="SUBTILASE_SER"/>
    <property type="match status" value="1"/>
</dbReference>
<feature type="signal peptide" evidence="7">
    <location>
        <begin position="1"/>
        <end position="25"/>
    </location>
</feature>
<dbReference type="InterPro" id="IPR050131">
    <property type="entry name" value="Peptidase_S8_subtilisin-like"/>
</dbReference>
<sequence length="428" mass="45695">MKLVEHTIPLLLLLVLFYCALFARTNQHIAPLNVAHNASHHIDGEYLALLQSDIPLPHFEMHVAALRSALVADGSELKRSYAIGDSFRALHLKLSPASLQKVREHPLVVLVEENQVVHSLQSPEECKEQEDVVWNLARIDTHDINQVDDDYNYRYTGQGVDAYVLDSGVLVTHVEFQGRAEWGANFVGDGIDTDCFGHGTHVAGILGGRVYGVAKQVHIIAVKVLGCGGTGSWDGVISGIDWSVNRALQKCRPSVVNMSLGGNRLATVNAAVAAGVEAGVTFVVAAGNENADACTVSPASERKAITVAASTIAATEAGSPKDRRASFSNFGKCVDIFAPGELIKSAWIDVPGLPPNMVYNTISGTSMASPHVAGAAAILLDEFPRYSPAQVEKALNREATKGVIDLACPPVTDTACPCTPNKLLYTNC</sequence>
<dbReference type="InterPro" id="IPR022398">
    <property type="entry name" value="Peptidase_S8_His-AS"/>
</dbReference>
<comment type="similarity">
    <text evidence="1 5 6">Belongs to the peptidase S8 family.</text>
</comment>
<dbReference type="PROSITE" id="PS00137">
    <property type="entry name" value="SUBTILASE_HIS"/>
    <property type="match status" value="1"/>
</dbReference>
<dbReference type="Gene3D" id="3.40.50.200">
    <property type="entry name" value="Peptidase S8/S53 domain"/>
    <property type="match status" value="1"/>
</dbReference>
<accession>A0A7R6QDW4</accession>
<dbReference type="PROSITE" id="PS00136">
    <property type="entry name" value="SUBTILASE_ASP"/>
    <property type="match status" value="1"/>
</dbReference>
<feature type="active site" description="Charge relay system" evidence="5">
    <location>
        <position position="166"/>
    </location>
</feature>
<dbReference type="CDD" id="cd04077">
    <property type="entry name" value="Peptidases_S8_PCSK9_ProteinaseK_like"/>
    <property type="match status" value="1"/>
</dbReference>
<evidence type="ECO:0000259" key="9">
    <source>
        <dbReference type="Pfam" id="PF05922"/>
    </source>
</evidence>
<keyword evidence="7" id="KW-0732">Signal</keyword>
<dbReference type="AlphaFoldDB" id="A0A7R6QDW4"/>
<reference evidence="10" key="1">
    <citation type="submission" date="2019-08" db="EMBL/GenBank/DDBJ databases">
        <authorList>
            <person name="Wang Z."/>
            <person name="Cheng X.J."/>
        </authorList>
    </citation>
    <scope>NUCLEOTIDE SEQUENCE</scope>
    <source>
        <strain evidence="10">ATCC 30011</strain>
    </source>
</reference>
<dbReference type="InterPro" id="IPR023827">
    <property type="entry name" value="Peptidase_S8_Asp-AS"/>
</dbReference>
<dbReference type="InterPro" id="IPR015500">
    <property type="entry name" value="Peptidase_S8_subtilisin-rel"/>
</dbReference>
<dbReference type="Pfam" id="PF00082">
    <property type="entry name" value="Peptidase_S8"/>
    <property type="match status" value="1"/>
</dbReference>
<feature type="active site" description="Charge relay system" evidence="5">
    <location>
        <position position="366"/>
    </location>
</feature>
<reference evidence="10" key="2">
    <citation type="submission" date="2021-02" db="EMBL/GenBank/DDBJ databases">
        <title>Correlation between serine protease and pathogenicity of Acanthamoeba.</title>
        <authorList>
            <person name="Wang Z.X."/>
            <person name="Cheng X.J."/>
        </authorList>
    </citation>
    <scope>NUCLEOTIDE SEQUENCE</scope>
    <source>
        <strain evidence="10">ATCC 30011</strain>
    </source>
</reference>
<dbReference type="PROSITE" id="PS51892">
    <property type="entry name" value="SUBTILASE"/>
    <property type="match status" value="1"/>
</dbReference>
<keyword evidence="2 5" id="KW-0645">Protease</keyword>
<evidence type="ECO:0000256" key="3">
    <source>
        <dbReference type="ARBA" id="ARBA00022801"/>
    </source>
</evidence>
<organism evidence="10">
    <name type="scientific">Acanthamoeba castellanii</name>
    <name type="common">Amoeba</name>
    <dbReference type="NCBI Taxonomy" id="5755"/>
    <lineage>
        <taxon>Eukaryota</taxon>
        <taxon>Amoebozoa</taxon>
        <taxon>Discosea</taxon>
        <taxon>Longamoebia</taxon>
        <taxon>Centramoebida</taxon>
        <taxon>Acanthamoebidae</taxon>
        <taxon>Acanthamoeba</taxon>
    </lineage>
</organism>
<evidence type="ECO:0000256" key="4">
    <source>
        <dbReference type="ARBA" id="ARBA00022825"/>
    </source>
</evidence>